<dbReference type="RefSeq" id="WP_125025349.1">
    <property type="nucleotide sequence ID" value="NZ_CP034159.1"/>
</dbReference>
<sequence length="120" mass="13859">MKSIITIILSFIIFGASFQNSLFMIDYKINQDFYEIHCINKDKPSLACHGKCQMQKESEKSTNPFNLVIYSFEFNILPTAAVDYFVKKPNFVHSESANFSYRELFIPEISLSILPHPPQV</sequence>
<reference evidence="2" key="1">
    <citation type="submission" date="2018-11" db="EMBL/GenBank/DDBJ databases">
        <title>Proposal to divide the Flavobacteriaceae and reorganize its genera based on Amino Acid Identity values calculated from whole genome sequences.</title>
        <authorList>
            <person name="Nicholson A.C."/>
            <person name="Gulvik C.A."/>
            <person name="Whitney A.M."/>
            <person name="Humrighouse B.W."/>
            <person name="Bell M."/>
            <person name="Holmes B."/>
            <person name="Steigerwalt A.G."/>
            <person name="Villarma A."/>
            <person name="Sheth M."/>
            <person name="Batra D."/>
            <person name="Pryor J."/>
            <person name="Bernardet J.-F."/>
            <person name="Hugo C."/>
            <person name="Kampfer P."/>
            <person name="Newman J.D."/>
            <person name="McQuiston J.R."/>
        </authorList>
    </citation>
    <scope>NUCLEOTIDE SEQUENCE [LARGE SCALE GENOMIC DNA]</scope>
    <source>
        <strain evidence="2">G0081</strain>
    </source>
</reference>
<dbReference type="Proteomes" id="UP000270185">
    <property type="component" value="Chromosome"/>
</dbReference>
<gene>
    <name evidence="1" type="ORF">EIB73_11155</name>
</gene>
<accession>A0A3G8XKR5</accession>
<proteinExistence type="predicted"/>
<name>A0A3G8XKR5_9FLAO</name>
<dbReference type="KEGG" id="ccas:EIB73_11155"/>
<dbReference type="EMBL" id="CP034159">
    <property type="protein sequence ID" value="AZI33709.1"/>
    <property type="molecule type" value="Genomic_DNA"/>
</dbReference>
<protein>
    <submittedName>
        <fullName evidence="1">Uncharacterized protein</fullName>
    </submittedName>
</protein>
<dbReference type="AlphaFoldDB" id="A0A3G8XKR5"/>
<keyword evidence="2" id="KW-1185">Reference proteome</keyword>
<organism evidence="1 2">
    <name type="scientific">Kaistella carnis</name>
    <dbReference type="NCBI Taxonomy" id="1241979"/>
    <lineage>
        <taxon>Bacteria</taxon>
        <taxon>Pseudomonadati</taxon>
        <taxon>Bacteroidota</taxon>
        <taxon>Flavobacteriia</taxon>
        <taxon>Flavobacteriales</taxon>
        <taxon>Weeksellaceae</taxon>
        <taxon>Chryseobacterium group</taxon>
        <taxon>Kaistella</taxon>
    </lineage>
</organism>
<dbReference type="OrthoDB" id="980645at2"/>
<evidence type="ECO:0000313" key="2">
    <source>
        <dbReference type="Proteomes" id="UP000270185"/>
    </source>
</evidence>
<evidence type="ECO:0000313" key="1">
    <source>
        <dbReference type="EMBL" id="AZI33709.1"/>
    </source>
</evidence>